<evidence type="ECO:0000259" key="1">
    <source>
        <dbReference type="Pfam" id="PF00535"/>
    </source>
</evidence>
<gene>
    <name evidence="2" type="ORF">KXJ69_04950</name>
</gene>
<dbReference type="PANTHER" id="PTHR22916">
    <property type="entry name" value="GLYCOSYLTRANSFERASE"/>
    <property type="match status" value="1"/>
</dbReference>
<dbReference type="AlphaFoldDB" id="A0A9X1JZM1"/>
<dbReference type="PANTHER" id="PTHR22916:SF3">
    <property type="entry name" value="UDP-GLCNAC:BETAGAL BETA-1,3-N-ACETYLGLUCOSAMINYLTRANSFERASE-LIKE PROTEIN 1"/>
    <property type="match status" value="1"/>
</dbReference>
<keyword evidence="3" id="KW-1185">Reference proteome</keyword>
<reference evidence="2" key="1">
    <citation type="submission" date="2021-07" db="EMBL/GenBank/DDBJ databases">
        <title>Aureisphaera sp. CAU 1614 isolated from sea sediment.</title>
        <authorList>
            <person name="Kim W."/>
        </authorList>
    </citation>
    <scope>NUCLEOTIDE SEQUENCE</scope>
    <source>
        <strain evidence="2">CAU 1614</strain>
    </source>
</reference>
<comment type="caution">
    <text evidence="2">The sequence shown here is derived from an EMBL/GenBank/DDBJ whole genome shotgun (WGS) entry which is preliminary data.</text>
</comment>
<dbReference type="Pfam" id="PF00535">
    <property type="entry name" value="Glycos_transf_2"/>
    <property type="match status" value="1"/>
</dbReference>
<dbReference type="Proteomes" id="UP001138686">
    <property type="component" value="Unassembled WGS sequence"/>
</dbReference>
<name>A0A9X1JZM1_9FLAO</name>
<organism evidence="2 3">
    <name type="scientific">Halomarinibacterium sedimenti</name>
    <dbReference type="NCBI Taxonomy" id="2857106"/>
    <lineage>
        <taxon>Bacteria</taxon>
        <taxon>Pseudomonadati</taxon>
        <taxon>Bacteroidota</taxon>
        <taxon>Flavobacteriia</taxon>
        <taxon>Flavobacteriales</taxon>
        <taxon>Flavobacteriaceae</taxon>
        <taxon>Halomarinibacterium</taxon>
    </lineage>
</organism>
<proteinExistence type="predicted"/>
<dbReference type="InterPro" id="IPR001173">
    <property type="entry name" value="Glyco_trans_2-like"/>
</dbReference>
<dbReference type="CDD" id="cd00761">
    <property type="entry name" value="Glyco_tranf_GTA_type"/>
    <property type="match status" value="1"/>
</dbReference>
<sequence>MISVVIPLYNKERFITETIQSVLNQTFADFELILINDGSTDTSEAVVKTFNDHRIRYMSIANSGVSVARNTGIELAKFPWIAFLDSDDWWAPNFLSEVATAINNNLSKNIFATGRSRVFKSDIERYKNEFLPKDGETSPVNYFRIISKYLPPINSSNVVIKKELLMERGLFRKGQKQHEDHDLWMRLCVKNEVIFINKPLSFYRKTEIDTASNTYYQASDFLTYLTTLTEVENKLNEEEKAYFEGYTNKFIALTYIKNYGLYSKEEDGKVYSKMKQILKGKYLILIKALWLLPYKKTYPIFKFLQR</sequence>
<protein>
    <submittedName>
        <fullName evidence="2">Glycosyltransferase family 2 protein</fullName>
    </submittedName>
</protein>
<feature type="domain" description="Glycosyltransferase 2-like" evidence="1">
    <location>
        <begin position="3"/>
        <end position="118"/>
    </location>
</feature>
<dbReference type="EMBL" id="JAHWDP010000002">
    <property type="protein sequence ID" value="MBW2937441.1"/>
    <property type="molecule type" value="Genomic_DNA"/>
</dbReference>
<dbReference type="GO" id="GO:0016758">
    <property type="term" value="F:hexosyltransferase activity"/>
    <property type="evidence" value="ECO:0007669"/>
    <property type="project" value="UniProtKB-ARBA"/>
</dbReference>
<evidence type="ECO:0000313" key="3">
    <source>
        <dbReference type="Proteomes" id="UP001138686"/>
    </source>
</evidence>
<accession>A0A9X1JZM1</accession>
<dbReference type="RefSeq" id="WP_219051867.1">
    <property type="nucleotide sequence ID" value="NZ_JAHWDP010000002.1"/>
</dbReference>
<evidence type="ECO:0000313" key="2">
    <source>
        <dbReference type="EMBL" id="MBW2937441.1"/>
    </source>
</evidence>